<comment type="similarity">
    <text evidence="2">Belongs to the cation diffusion facilitator (CDF) transporter (TC 2.A.4) family. SLC30A subfamily.</text>
</comment>
<evidence type="ECO:0000256" key="2">
    <source>
        <dbReference type="ARBA" id="ARBA00008873"/>
    </source>
</evidence>
<dbReference type="PANTHER" id="PTHR45755">
    <property type="match status" value="1"/>
</dbReference>
<dbReference type="GO" id="GO:0005794">
    <property type="term" value="C:Golgi apparatus"/>
    <property type="evidence" value="ECO:0007669"/>
    <property type="project" value="TreeGrafter"/>
</dbReference>
<reference evidence="10" key="1">
    <citation type="submission" date="2016-09" db="EMBL/GenBank/DDBJ databases">
        <authorList>
            <person name="Hebert L."/>
            <person name="Moumen B."/>
        </authorList>
    </citation>
    <scope>NUCLEOTIDE SEQUENCE [LARGE SCALE GENOMIC DNA]</scope>
    <source>
        <strain evidence="10">OVI</strain>
    </source>
</reference>
<dbReference type="RefSeq" id="XP_067082640.1">
    <property type="nucleotide sequence ID" value="XM_067226539.1"/>
</dbReference>
<dbReference type="GO" id="GO:0005385">
    <property type="term" value="F:zinc ion transmembrane transporter activity"/>
    <property type="evidence" value="ECO:0007669"/>
    <property type="project" value="InterPro"/>
</dbReference>
<name>A0A1G4IHY1_TRYEQ</name>
<evidence type="ECO:0000256" key="8">
    <source>
        <dbReference type="SAM" id="MobiDB-lite"/>
    </source>
</evidence>
<evidence type="ECO:0000313" key="11">
    <source>
        <dbReference type="Proteomes" id="UP000195570"/>
    </source>
</evidence>
<dbReference type="VEuPathDB" id="TriTrypDB:TEOVI_000366200"/>
<dbReference type="GO" id="GO:0006882">
    <property type="term" value="P:intracellular zinc ion homeostasis"/>
    <property type="evidence" value="ECO:0007669"/>
    <property type="project" value="InterPro"/>
</dbReference>
<feature type="transmembrane region" description="Helical" evidence="9">
    <location>
        <begin position="228"/>
        <end position="248"/>
    </location>
</feature>
<dbReference type="InterPro" id="IPR045316">
    <property type="entry name" value="Msc2-like"/>
</dbReference>
<dbReference type="GeneID" id="92377602"/>
<dbReference type="Proteomes" id="UP000195570">
    <property type="component" value="Unassembled WGS sequence"/>
</dbReference>
<dbReference type="PANTHER" id="PTHR45755:SF4">
    <property type="entry name" value="ZINC TRANSPORTER 7"/>
    <property type="match status" value="1"/>
</dbReference>
<evidence type="ECO:0000256" key="1">
    <source>
        <dbReference type="ARBA" id="ARBA00004141"/>
    </source>
</evidence>
<feature type="transmembrane region" description="Helical" evidence="9">
    <location>
        <begin position="128"/>
        <end position="150"/>
    </location>
</feature>
<evidence type="ECO:0000256" key="3">
    <source>
        <dbReference type="ARBA" id="ARBA00022448"/>
    </source>
</evidence>
<keyword evidence="11" id="KW-1185">Reference proteome</keyword>
<protein>
    <submittedName>
        <fullName evidence="10">Cation efflux family, putative</fullName>
    </submittedName>
</protein>
<keyword evidence="3" id="KW-0813">Transport</keyword>
<keyword evidence="4 9" id="KW-0812">Transmembrane</keyword>
<evidence type="ECO:0000256" key="6">
    <source>
        <dbReference type="ARBA" id="ARBA00023065"/>
    </source>
</evidence>
<dbReference type="InterPro" id="IPR027469">
    <property type="entry name" value="Cation_efflux_TMD_sf"/>
</dbReference>
<evidence type="ECO:0000256" key="4">
    <source>
        <dbReference type="ARBA" id="ARBA00022692"/>
    </source>
</evidence>
<organism evidence="10 11">
    <name type="scientific">Trypanosoma equiperdum</name>
    <dbReference type="NCBI Taxonomy" id="5694"/>
    <lineage>
        <taxon>Eukaryota</taxon>
        <taxon>Discoba</taxon>
        <taxon>Euglenozoa</taxon>
        <taxon>Kinetoplastea</taxon>
        <taxon>Metakinetoplastina</taxon>
        <taxon>Trypanosomatida</taxon>
        <taxon>Trypanosomatidae</taxon>
        <taxon>Trypanosoma</taxon>
    </lineage>
</organism>
<feature type="transmembrane region" description="Helical" evidence="9">
    <location>
        <begin position="46"/>
        <end position="69"/>
    </location>
</feature>
<feature type="transmembrane region" description="Helical" evidence="9">
    <location>
        <begin position="20"/>
        <end position="40"/>
    </location>
</feature>
<comment type="subcellular location">
    <subcellularLocation>
        <location evidence="1">Membrane</location>
        <topology evidence="1">Multi-pass membrane protein</topology>
    </subcellularLocation>
</comment>
<evidence type="ECO:0000256" key="9">
    <source>
        <dbReference type="SAM" id="Phobius"/>
    </source>
</evidence>
<accession>A0A1G4IHY1</accession>
<evidence type="ECO:0000256" key="5">
    <source>
        <dbReference type="ARBA" id="ARBA00022989"/>
    </source>
</evidence>
<proteinExistence type="inferred from homology"/>
<dbReference type="Gene3D" id="1.20.1510.10">
    <property type="entry name" value="Cation efflux protein transmembrane domain"/>
    <property type="match status" value="1"/>
</dbReference>
<keyword evidence="7 9" id="KW-0472">Membrane</keyword>
<comment type="caution">
    <text evidence="10">The sequence shown here is derived from an EMBL/GenBank/DDBJ whole genome shotgun (WGS) entry which is preliminary data.</text>
</comment>
<dbReference type="AlphaFoldDB" id="A0A1G4IHY1"/>
<feature type="region of interest" description="Disordered" evidence="8">
    <location>
        <begin position="367"/>
        <end position="434"/>
    </location>
</feature>
<evidence type="ECO:0000313" key="10">
    <source>
        <dbReference type="EMBL" id="SCU72080.1"/>
    </source>
</evidence>
<dbReference type="EMBL" id="CZPT02001780">
    <property type="protein sequence ID" value="SCU72080.1"/>
    <property type="molecule type" value="Genomic_DNA"/>
</dbReference>
<sequence>MIGEAVRLFKKGDDLEMHKLRCVATVFFFLWVVDTLIGTFSGCRILQVNAFITFNTCAAVASGVVSLNYCRIVQAPSFRVKEQITAQPNPQPHSLLLGGQEHRNQQNGAISLEGIQGYYFGAKRLHTLISFGASIFVLFGSLTVMLESVHDIAHTRQPSPKLLLLTGVVHALLITVFGGEIDAHDRISGTLSSQREPRGLPSIHVTIRQVLRRPLLLFSRAFSQQYRIIRIVLRSFSAFTCILVSLLVRLGGSSMWETIGVMLLAFYVLAVTLNQSTSMAWLLLNNATCQPNVAAKCERAIRSVQLVPGVMQIKSSCFWEVSEGELMALVQLILLTSADPLAVTQEAHKILASVAAYVFVEVRKPDEEDNFDPGESSSYQCHNHSHGHDHGHSHGHNHDYGHHHHHGGGERHAFSSEGCKPVVTPEEPESTPSANVALSSSLYTVPPATNNIAGHSGVHANVSTLLGGTRGSVTAV</sequence>
<feature type="compositionally biased region" description="Low complexity" evidence="8">
    <location>
        <begin position="421"/>
        <end position="433"/>
    </location>
</feature>
<keyword evidence="6" id="KW-0406">Ion transport</keyword>
<evidence type="ECO:0000256" key="7">
    <source>
        <dbReference type="ARBA" id="ARBA00023136"/>
    </source>
</evidence>
<feature type="transmembrane region" description="Helical" evidence="9">
    <location>
        <begin position="162"/>
        <end position="179"/>
    </location>
</feature>
<dbReference type="GO" id="GO:0016020">
    <property type="term" value="C:membrane"/>
    <property type="evidence" value="ECO:0007669"/>
    <property type="project" value="UniProtKB-SubCell"/>
</dbReference>
<keyword evidence="5 9" id="KW-1133">Transmembrane helix</keyword>
<gene>
    <name evidence="10" type="ORF">TEOVI_000366200</name>
</gene>
<feature type="compositionally biased region" description="Basic and acidic residues" evidence="8">
    <location>
        <begin position="386"/>
        <end position="400"/>
    </location>
</feature>